<keyword evidence="2" id="KW-0418">Kinase</keyword>
<sequence length="303" mass="34567">MNKVDNFYCPLLGVVVYKFERRSSTDSKILTPWAVKILQNKWSDTSIEEHLYFEAEVLRQLDHSNVVGFKAFVKGEDGQPCLAMEALDTSLGHKIEERRKKYLGKKPFSANDIIIVGFETIKGLEYLHHNAHILHGDIKSWNILVTNDLNTIKLCDFGNSLPLTESLEQDTSTCNYIYTGTWPWNPPEVIFENRPAVTSAADIWSYGLVLWEMLTLSTPHLENISVDSSSSDEFASINTRRQKWTRNCKFGTRPAISNGLGEDYQKVLEIFFACTTNCYLLRPSAKALVNSYEHFADVDKIVR</sequence>
<dbReference type="PANTHER" id="PTHR24361:SF678">
    <property type="entry name" value="SPORULATION-SPECIFIC PROTEIN 1"/>
    <property type="match status" value="1"/>
</dbReference>
<feature type="domain" description="Protein kinase" evidence="1">
    <location>
        <begin position="1"/>
        <end position="295"/>
    </location>
</feature>
<dbReference type="GO" id="GO:0005737">
    <property type="term" value="C:cytoplasm"/>
    <property type="evidence" value="ECO:0007669"/>
    <property type="project" value="TreeGrafter"/>
</dbReference>
<dbReference type="AlphaFoldDB" id="A0A151IHG1"/>
<dbReference type="SMART" id="SM00220">
    <property type="entry name" value="S_TKc"/>
    <property type="match status" value="1"/>
</dbReference>
<dbReference type="InterPro" id="IPR011009">
    <property type="entry name" value="Kinase-like_dom_sf"/>
</dbReference>
<dbReference type="STRING" id="456900.A0A151IHG1"/>
<dbReference type="Proteomes" id="UP000078542">
    <property type="component" value="Unassembled WGS sequence"/>
</dbReference>
<dbReference type="PROSITE" id="PS50011">
    <property type="entry name" value="PROTEIN_KINASE_DOM"/>
    <property type="match status" value="1"/>
</dbReference>
<dbReference type="GO" id="GO:0005524">
    <property type="term" value="F:ATP binding"/>
    <property type="evidence" value="ECO:0007669"/>
    <property type="project" value="InterPro"/>
</dbReference>
<dbReference type="InterPro" id="IPR053235">
    <property type="entry name" value="Ser_Thr_kinase"/>
</dbReference>
<keyword evidence="2" id="KW-0808">Transferase</keyword>
<organism evidence="2 3">
    <name type="scientific">Cyphomyrmex costatus</name>
    <dbReference type="NCBI Taxonomy" id="456900"/>
    <lineage>
        <taxon>Eukaryota</taxon>
        <taxon>Metazoa</taxon>
        <taxon>Ecdysozoa</taxon>
        <taxon>Arthropoda</taxon>
        <taxon>Hexapoda</taxon>
        <taxon>Insecta</taxon>
        <taxon>Pterygota</taxon>
        <taxon>Neoptera</taxon>
        <taxon>Endopterygota</taxon>
        <taxon>Hymenoptera</taxon>
        <taxon>Apocrita</taxon>
        <taxon>Aculeata</taxon>
        <taxon>Formicoidea</taxon>
        <taxon>Formicidae</taxon>
        <taxon>Myrmicinae</taxon>
        <taxon>Cyphomyrmex</taxon>
    </lineage>
</organism>
<dbReference type="Pfam" id="PF00069">
    <property type="entry name" value="Pkinase"/>
    <property type="match status" value="1"/>
</dbReference>
<name>A0A151IHG1_9HYME</name>
<dbReference type="Gene3D" id="1.10.510.10">
    <property type="entry name" value="Transferase(Phosphotransferase) domain 1"/>
    <property type="match status" value="1"/>
</dbReference>
<dbReference type="InterPro" id="IPR008271">
    <property type="entry name" value="Ser/Thr_kinase_AS"/>
</dbReference>
<dbReference type="PROSITE" id="PS00108">
    <property type="entry name" value="PROTEIN_KINASE_ST"/>
    <property type="match status" value="1"/>
</dbReference>
<dbReference type="EMBL" id="KQ977613">
    <property type="protein sequence ID" value="KYN01397.1"/>
    <property type="molecule type" value="Genomic_DNA"/>
</dbReference>
<dbReference type="SUPFAM" id="SSF56112">
    <property type="entry name" value="Protein kinase-like (PK-like)"/>
    <property type="match status" value="1"/>
</dbReference>
<proteinExistence type="predicted"/>
<keyword evidence="3" id="KW-1185">Reference proteome</keyword>
<dbReference type="InterPro" id="IPR000719">
    <property type="entry name" value="Prot_kinase_dom"/>
</dbReference>
<reference evidence="2 3" key="1">
    <citation type="submission" date="2016-03" db="EMBL/GenBank/DDBJ databases">
        <title>Cyphomyrmex costatus WGS genome.</title>
        <authorList>
            <person name="Nygaard S."/>
            <person name="Hu H."/>
            <person name="Boomsma J."/>
            <person name="Zhang G."/>
        </authorList>
    </citation>
    <scope>NUCLEOTIDE SEQUENCE [LARGE SCALE GENOMIC DNA]</scope>
    <source>
        <strain evidence="2">MS0001</strain>
        <tissue evidence="2">Whole body</tissue>
    </source>
</reference>
<dbReference type="PANTHER" id="PTHR24361">
    <property type="entry name" value="MITOGEN-ACTIVATED KINASE KINASE KINASE"/>
    <property type="match status" value="1"/>
</dbReference>
<evidence type="ECO:0000313" key="3">
    <source>
        <dbReference type="Proteomes" id="UP000078542"/>
    </source>
</evidence>
<evidence type="ECO:0000259" key="1">
    <source>
        <dbReference type="PROSITE" id="PS50011"/>
    </source>
</evidence>
<protein>
    <submittedName>
        <fullName evidence="2">Lymphokine-activated killer T-cell-originated protein kinase</fullName>
    </submittedName>
</protein>
<evidence type="ECO:0000313" key="2">
    <source>
        <dbReference type="EMBL" id="KYN01397.1"/>
    </source>
</evidence>
<accession>A0A151IHG1</accession>
<gene>
    <name evidence="2" type="ORF">ALC62_07820</name>
</gene>
<dbReference type="GO" id="GO:0004672">
    <property type="term" value="F:protein kinase activity"/>
    <property type="evidence" value="ECO:0007669"/>
    <property type="project" value="InterPro"/>
</dbReference>
<dbReference type="Gene3D" id="3.30.200.20">
    <property type="entry name" value="Phosphorylase Kinase, domain 1"/>
    <property type="match status" value="1"/>
</dbReference>